<keyword evidence="2" id="KW-0663">Pyridoxal phosphate</keyword>
<dbReference type="GO" id="GO:0003746">
    <property type="term" value="F:translation elongation factor activity"/>
    <property type="evidence" value="ECO:0007669"/>
    <property type="project" value="InterPro"/>
</dbReference>
<dbReference type="InterPro" id="IPR015191">
    <property type="entry name" value="SelB_WHD4"/>
</dbReference>
<feature type="region of interest" description="Disordered" evidence="3">
    <location>
        <begin position="192"/>
        <end position="219"/>
    </location>
</feature>
<feature type="domain" description="Elongation factor SelB fourth winged-helix" evidence="4">
    <location>
        <begin position="150"/>
        <end position="188"/>
    </location>
</feature>
<dbReference type="InterPro" id="IPR018319">
    <property type="entry name" value="SelA-like"/>
</dbReference>
<protein>
    <recommendedName>
        <fullName evidence="4">Elongation factor SelB fourth winged-helix domain-containing protein</fullName>
    </recommendedName>
</protein>
<dbReference type="GO" id="GO:0001514">
    <property type="term" value="P:selenocysteine incorporation"/>
    <property type="evidence" value="ECO:0007669"/>
    <property type="project" value="InterPro"/>
</dbReference>
<dbReference type="GO" id="GO:0003723">
    <property type="term" value="F:RNA binding"/>
    <property type="evidence" value="ECO:0007669"/>
    <property type="project" value="InterPro"/>
</dbReference>
<dbReference type="GO" id="GO:0004125">
    <property type="term" value="F:L-seryl-tRNA(Sec) selenium transferase activity"/>
    <property type="evidence" value="ECO:0007669"/>
    <property type="project" value="TreeGrafter"/>
</dbReference>
<dbReference type="SUPFAM" id="SSF53383">
    <property type="entry name" value="PLP-dependent transferases"/>
    <property type="match status" value="1"/>
</dbReference>
<comment type="cofactor">
    <cofactor evidence="1">
        <name>pyridoxal 5'-phosphate</name>
        <dbReference type="ChEBI" id="CHEBI:597326"/>
    </cofactor>
</comment>
<dbReference type="InterPro" id="IPR015424">
    <property type="entry name" value="PyrdxlP-dep_Trfase"/>
</dbReference>
<dbReference type="InterPro" id="IPR036388">
    <property type="entry name" value="WH-like_DNA-bd_sf"/>
</dbReference>
<feature type="compositionally biased region" description="Basic and acidic residues" evidence="3">
    <location>
        <begin position="201"/>
        <end position="210"/>
    </location>
</feature>
<dbReference type="SUPFAM" id="SSF46785">
    <property type="entry name" value="Winged helix' DNA-binding domain"/>
    <property type="match status" value="1"/>
</dbReference>
<comment type="caution">
    <text evidence="5">The sequence shown here is derived from an EMBL/GenBank/DDBJ whole genome shotgun (WGS) entry which is preliminary data.</text>
</comment>
<dbReference type="PANTHER" id="PTHR32328">
    <property type="entry name" value="L-SERYL-TRNA(SEC) SELENIUM TRANSFERASE"/>
    <property type="match status" value="1"/>
</dbReference>
<name>X1SWB6_9ZZZZ</name>
<reference evidence="5" key="1">
    <citation type="journal article" date="2014" name="Front. Microbiol.">
        <title>High frequency of phylogenetically diverse reductive dehalogenase-homologous genes in deep subseafloor sedimentary metagenomes.</title>
        <authorList>
            <person name="Kawai M."/>
            <person name="Futagami T."/>
            <person name="Toyoda A."/>
            <person name="Takaki Y."/>
            <person name="Nishi S."/>
            <person name="Hori S."/>
            <person name="Arai W."/>
            <person name="Tsubouchi T."/>
            <person name="Morono Y."/>
            <person name="Uchiyama I."/>
            <person name="Ito T."/>
            <person name="Fujiyama A."/>
            <person name="Inagaki F."/>
            <person name="Takami H."/>
        </authorList>
    </citation>
    <scope>NUCLEOTIDE SEQUENCE</scope>
    <source>
        <strain evidence="5">Expedition CK06-06</strain>
    </source>
</reference>
<dbReference type="Gene3D" id="1.10.10.10">
    <property type="entry name" value="Winged helix-like DNA-binding domain superfamily/Winged helix DNA-binding domain"/>
    <property type="match status" value="1"/>
</dbReference>
<organism evidence="5">
    <name type="scientific">marine sediment metagenome</name>
    <dbReference type="NCBI Taxonomy" id="412755"/>
    <lineage>
        <taxon>unclassified sequences</taxon>
        <taxon>metagenomes</taxon>
        <taxon>ecological metagenomes</taxon>
    </lineage>
</organism>
<gene>
    <name evidence="5" type="ORF">S12H4_16607</name>
</gene>
<sequence>MSGAQVIEVATTNITTVADYTEAINDETAMVLLVHNSSFKIHGFAHKPTTFAIADTIPQRLILAVDQGSGTTTESIPGERRVSSYLQGGAHLVCFSGDKVLGGQQAGLIVGRQDLIRTIAPHPLMRVVRSGKTIHSLIEDRLVRKLTGRELAISLARDRTGLSRKYVLPILNRMESNGLVRRAGSVRIITGQPETPVLNGRPDRPPRLTRAESGALALR</sequence>
<dbReference type="GO" id="GO:0005737">
    <property type="term" value="C:cytoplasm"/>
    <property type="evidence" value="ECO:0007669"/>
    <property type="project" value="InterPro"/>
</dbReference>
<evidence type="ECO:0000256" key="2">
    <source>
        <dbReference type="ARBA" id="ARBA00022898"/>
    </source>
</evidence>
<dbReference type="GO" id="GO:0005525">
    <property type="term" value="F:GTP binding"/>
    <property type="evidence" value="ECO:0007669"/>
    <property type="project" value="InterPro"/>
</dbReference>
<dbReference type="InterPro" id="IPR036390">
    <property type="entry name" value="WH_DNA-bd_sf"/>
</dbReference>
<dbReference type="InterPro" id="IPR015421">
    <property type="entry name" value="PyrdxlP-dep_Trfase_major"/>
</dbReference>
<dbReference type="PANTHER" id="PTHR32328:SF0">
    <property type="entry name" value="L-SERYL-TRNA(SEC) SELENIUM TRANSFERASE"/>
    <property type="match status" value="1"/>
</dbReference>
<dbReference type="EMBL" id="BARW01008042">
    <property type="protein sequence ID" value="GAI79620.1"/>
    <property type="molecule type" value="Genomic_DNA"/>
</dbReference>
<evidence type="ECO:0000256" key="1">
    <source>
        <dbReference type="ARBA" id="ARBA00001933"/>
    </source>
</evidence>
<accession>X1SWB6</accession>
<evidence type="ECO:0000259" key="4">
    <source>
        <dbReference type="Pfam" id="PF09107"/>
    </source>
</evidence>
<dbReference type="Gene3D" id="3.40.640.10">
    <property type="entry name" value="Type I PLP-dependent aspartate aminotransferase-like (Major domain)"/>
    <property type="match status" value="1"/>
</dbReference>
<dbReference type="Pfam" id="PF09107">
    <property type="entry name" value="WHD_3rd_SelB"/>
    <property type="match status" value="1"/>
</dbReference>
<dbReference type="AlphaFoldDB" id="X1SWB6"/>
<evidence type="ECO:0000313" key="5">
    <source>
        <dbReference type="EMBL" id="GAI79620.1"/>
    </source>
</evidence>
<dbReference type="Pfam" id="PF03841">
    <property type="entry name" value="SelA"/>
    <property type="match status" value="1"/>
</dbReference>
<proteinExistence type="predicted"/>
<evidence type="ECO:0000256" key="3">
    <source>
        <dbReference type="SAM" id="MobiDB-lite"/>
    </source>
</evidence>